<reference evidence="1" key="1">
    <citation type="submission" date="2023-10" db="EMBL/GenBank/DDBJ databases">
        <authorList>
            <person name="Chen Y."/>
            <person name="Shah S."/>
            <person name="Dougan E. K."/>
            <person name="Thang M."/>
            <person name="Chan C."/>
        </authorList>
    </citation>
    <scope>NUCLEOTIDE SEQUENCE [LARGE SCALE GENOMIC DNA]</scope>
</reference>
<proteinExistence type="predicted"/>
<keyword evidence="2" id="KW-1185">Reference proteome</keyword>
<organism evidence="1 2">
    <name type="scientific">Prorocentrum cordatum</name>
    <dbReference type="NCBI Taxonomy" id="2364126"/>
    <lineage>
        <taxon>Eukaryota</taxon>
        <taxon>Sar</taxon>
        <taxon>Alveolata</taxon>
        <taxon>Dinophyceae</taxon>
        <taxon>Prorocentrales</taxon>
        <taxon>Prorocentraceae</taxon>
        <taxon>Prorocentrum</taxon>
    </lineage>
</organism>
<evidence type="ECO:0000313" key="2">
    <source>
        <dbReference type="Proteomes" id="UP001189429"/>
    </source>
</evidence>
<dbReference type="Gene3D" id="3.60.10.10">
    <property type="entry name" value="Endonuclease/exonuclease/phosphatase"/>
    <property type="match status" value="1"/>
</dbReference>
<dbReference type="InterPro" id="IPR036691">
    <property type="entry name" value="Endo/exonu/phosph_ase_sf"/>
</dbReference>
<evidence type="ECO:0000313" key="1">
    <source>
        <dbReference type="EMBL" id="CAK0856817.1"/>
    </source>
</evidence>
<gene>
    <name evidence="1" type="ORF">PCOR1329_LOCUS47090</name>
</gene>
<accession>A0ABN9UDC7</accession>
<comment type="caution">
    <text evidence="1">The sequence shown here is derived from an EMBL/GenBank/DDBJ whole genome shotgun (WGS) entry which is preliminary data.</text>
</comment>
<sequence length="852" mass="92974">MGPAAARRRRAAARVLACVPQWGWRPRMLKLFFFCLVGAVCGERWSSLGRWNPHSLATAHRLDEVSAVLRNVGAIGLPGTGVRSWQGEAHHAASAPYHHTAQFGWARSRLVTKAGGCAAMINKTWLAKKDLRRIVTPPFALLGRGGPAHVSSGPAAVATTVRYFPPKPSMGGSVEVYKDTCDQLLRWAKQEFLETPQRYTPVICMDLNPGLVAKANSDVVGAFGPEKETARGSAAHEWLSTVGLIAINTHYDCGHTFEGANGTSQIDYVCTPAAAAPLVSWTKMVLPIVFAPLRERWDRAKLSQAALTGEGREAFLDQLQYVLESHCASFEALESREVTTGHAALLMNMILKHFSQAPAYNELAARMTNEKWRLLTGRRTLLGDAPAAAAAADTTTTSEVAKPTVATKAHTKTLKPHRRKFLAERRRMTEEDLARAWKLRGMAASPRLSRALAGTGAGIKNRSYRANPSFSPSVSEWVLFLELPPLSGGVAGESVTVLCCAELTEERCTQLKDADEIATPDNYEVPDLALVQALMDFKMTAKASFRLSRLALQVRGTETLPLQAPLSFGFAPGKKNGKVAAWKGRHSGQPMLHKSYDATNAFACGSKDQLEERAHARLAGEEENTDADICYATAVTSTRRSRLTVIIDAADDRCAVRSGSGGFMGDASQPEFVTENYHHAVRAWSALQRMKDAAKQAKDANDKPAEAQADKDAAAASLALRELGPPTATMFCAMVEALAGEEVGRANRQTLEAWSTAMVGDPPGFVKLCRFENWYQKDMVKIVFPINDQTKENILTDSFKQLDCVVTSGTAPAGYMEDELSAWIDDSRRSNYPVYLVVDDRSDVWPRTASRL</sequence>
<dbReference type="Proteomes" id="UP001189429">
    <property type="component" value="Unassembled WGS sequence"/>
</dbReference>
<name>A0ABN9UDC7_9DINO</name>
<dbReference type="EMBL" id="CAUYUJ010015671">
    <property type="protein sequence ID" value="CAK0856817.1"/>
    <property type="molecule type" value="Genomic_DNA"/>
</dbReference>
<protein>
    <submittedName>
        <fullName evidence="1">Uncharacterized protein</fullName>
    </submittedName>
</protein>